<keyword evidence="3" id="KW-0378">Hydrolase</keyword>
<proteinExistence type="inferred from homology"/>
<name>A0A839NE76_9MICO</name>
<dbReference type="Proteomes" id="UP000559182">
    <property type="component" value="Unassembled WGS sequence"/>
</dbReference>
<dbReference type="Gene3D" id="3.20.20.140">
    <property type="entry name" value="Metal-dependent hydrolases"/>
    <property type="match status" value="1"/>
</dbReference>
<evidence type="ECO:0000313" key="3">
    <source>
        <dbReference type="EMBL" id="MBB2892991.1"/>
    </source>
</evidence>
<gene>
    <name evidence="3" type="ORF">FHU39_003009</name>
</gene>
<reference evidence="3 4" key="1">
    <citation type="submission" date="2020-08" db="EMBL/GenBank/DDBJ databases">
        <title>Sequencing the genomes of 1000 actinobacteria strains.</title>
        <authorList>
            <person name="Klenk H.-P."/>
        </authorList>
    </citation>
    <scope>NUCLEOTIDE SEQUENCE [LARGE SCALE GENOMIC DNA]</scope>
    <source>
        <strain evidence="3 4">DSM 105369</strain>
    </source>
</reference>
<comment type="caution">
    <text evidence="3">The sequence shown here is derived from an EMBL/GenBank/DDBJ whole genome shotgun (WGS) entry which is preliminary data.</text>
</comment>
<keyword evidence="4" id="KW-1185">Reference proteome</keyword>
<evidence type="ECO:0000313" key="4">
    <source>
        <dbReference type="Proteomes" id="UP000559182"/>
    </source>
</evidence>
<dbReference type="InterPro" id="IPR006680">
    <property type="entry name" value="Amidohydro-rel"/>
</dbReference>
<dbReference type="PANTHER" id="PTHR43569">
    <property type="entry name" value="AMIDOHYDROLASE"/>
    <property type="match status" value="1"/>
</dbReference>
<dbReference type="GO" id="GO:0016787">
    <property type="term" value="F:hydrolase activity"/>
    <property type="evidence" value="ECO:0007669"/>
    <property type="project" value="UniProtKB-KW"/>
</dbReference>
<organism evidence="3 4">
    <name type="scientific">Flexivirga oryzae</name>
    <dbReference type="NCBI Taxonomy" id="1794944"/>
    <lineage>
        <taxon>Bacteria</taxon>
        <taxon>Bacillati</taxon>
        <taxon>Actinomycetota</taxon>
        <taxon>Actinomycetes</taxon>
        <taxon>Micrococcales</taxon>
        <taxon>Dermacoccaceae</taxon>
        <taxon>Flexivirga</taxon>
    </lineage>
</organism>
<dbReference type="EMBL" id="JACHVQ010000002">
    <property type="protein sequence ID" value="MBB2892991.1"/>
    <property type="molecule type" value="Genomic_DNA"/>
</dbReference>
<dbReference type="RefSeq" id="WP_343065913.1">
    <property type="nucleotide sequence ID" value="NZ_JACHVQ010000002.1"/>
</dbReference>
<dbReference type="InterPro" id="IPR032466">
    <property type="entry name" value="Metal_Hydrolase"/>
</dbReference>
<dbReference type="Pfam" id="PF04909">
    <property type="entry name" value="Amidohydro_2"/>
    <property type="match status" value="1"/>
</dbReference>
<accession>A0A839NE76</accession>
<sequence>MTRIDAHHHVWDLAVRDQPWTKELPLLRRSFSYDELAPALRAHDIDGTVVVQTVCVPQETPELLALAAATPAVAGVVGWTDLEAADVAEQLAAVRGGSGGDRLVGIRHQVQEESDPQWLARPAVRRGLAAVAGAGLVYDLVVRADQLPMVLDAVRAVPQLGFVLDHGGKPPIASGALDPWRSQLRELAGCPNVAVKLSGLATEAQPPSLDPKTLRPYAETLLETFGADRTMFGSDWPVCLLAGSYDEAIGTAVQFTQDLSPDERADVFGGTAVRTYRLGVA</sequence>
<dbReference type="AlphaFoldDB" id="A0A839NE76"/>
<evidence type="ECO:0000259" key="2">
    <source>
        <dbReference type="Pfam" id="PF04909"/>
    </source>
</evidence>
<dbReference type="SUPFAM" id="SSF51556">
    <property type="entry name" value="Metallo-dependent hydrolases"/>
    <property type="match status" value="1"/>
</dbReference>
<dbReference type="InterPro" id="IPR052350">
    <property type="entry name" value="Metallo-dep_Lactonases"/>
</dbReference>
<protein>
    <submittedName>
        <fullName evidence="3">L-fuconolactonase</fullName>
        <ecNumber evidence="3">3.1.1.-</ecNumber>
    </submittedName>
</protein>
<comment type="similarity">
    <text evidence="1">Belongs to the metallo-dependent hydrolases superfamily.</text>
</comment>
<dbReference type="PANTHER" id="PTHR43569:SF2">
    <property type="entry name" value="AMIDOHYDROLASE-RELATED DOMAIN-CONTAINING PROTEIN"/>
    <property type="match status" value="1"/>
</dbReference>
<dbReference type="EC" id="3.1.1.-" evidence="3"/>
<evidence type="ECO:0000256" key="1">
    <source>
        <dbReference type="ARBA" id="ARBA00038310"/>
    </source>
</evidence>
<feature type="domain" description="Amidohydrolase-related" evidence="2">
    <location>
        <begin position="4"/>
        <end position="278"/>
    </location>
</feature>